<evidence type="ECO:0000256" key="7">
    <source>
        <dbReference type="ARBA" id="ARBA00023180"/>
    </source>
</evidence>
<dbReference type="InterPro" id="IPR018114">
    <property type="entry name" value="TRYPSIN_HIS"/>
</dbReference>
<organism evidence="10 11">
    <name type="scientific">Peronospora matthiolae</name>
    <dbReference type="NCBI Taxonomy" id="2874970"/>
    <lineage>
        <taxon>Eukaryota</taxon>
        <taxon>Sar</taxon>
        <taxon>Stramenopiles</taxon>
        <taxon>Oomycota</taxon>
        <taxon>Peronosporomycetes</taxon>
        <taxon>Peronosporales</taxon>
        <taxon>Peronosporaceae</taxon>
        <taxon>Peronospora</taxon>
    </lineage>
</organism>
<evidence type="ECO:0000313" key="11">
    <source>
        <dbReference type="Proteomes" id="UP001162060"/>
    </source>
</evidence>
<dbReference type="InterPro" id="IPR043504">
    <property type="entry name" value="Peptidase_S1_PA_chymotrypsin"/>
</dbReference>
<evidence type="ECO:0000259" key="9">
    <source>
        <dbReference type="PROSITE" id="PS50240"/>
    </source>
</evidence>
<sequence length="203" mass="22086">MSPNLDRIACLTTFLVVAFATSADGQPELNGTNLPKKLNYNEYISQLVPMMASVNTESVPLSEGIVPPGTKTYTTGVRSTADGTDFCGGSLITPKHVLTAAHCMSDDIQYVSVGTHFVSGTEDGEQIKVAKKTLHPKYVRGNNSYDFLVLELENPAPFFLLRCPKQTAWIPLAVVTMRQSWGGEQLLKAVACPLSYAASTFHW</sequence>
<feature type="chain" id="PRO_5043326352" description="Peptidase S1 domain-containing protein" evidence="8">
    <location>
        <begin position="26"/>
        <end position="203"/>
    </location>
</feature>
<feature type="signal peptide" evidence="8">
    <location>
        <begin position="1"/>
        <end position="25"/>
    </location>
</feature>
<keyword evidence="6" id="KW-1015">Disulfide bond</keyword>
<keyword evidence="3" id="KW-0964">Secreted</keyword>
<dbReference type="PROSITE" id="PS50240">
    <property type="entry name" value="TRYPSIN_DOM"/>
    <property type="match status" value="1"/>
</dbReference>
<keyword evidence="4 8" id="KW-0732">Signal</keyword>
<proteinExistence type="inferred from homology"/>
<accession>A0AAV1UT46</accession>
<evidence type="ECO:0000256" key="1">
    <source>
        <dbReference type="ARBA" id="ARBA00004613"/>
    </source>
</evidence>
<comment type="similarity">
    <text evidence="2">Belongs to the peptidase S1 family.</text>
</comment>
<dbReference type="InterPro" id="IPR009003">
    <property type="entry name" value="Peptidase_S1_PA"/>
</dbReference>
<feature type="domain" description="Peptidase S1" evidence="9">
    <location>
        <begin position="28"/>
        <end position="203"/>
    </location>
</feature>
<dbReference type="InterPro" id="IPR050430">
    <property type="entry name" value="Peptidase_S1"/>
</dbReference>
<keyword evidence="7" id="KW-0325">Glycoprotein</keyword>
<evidence type="ECO:0000256" key="8">
    <source>
        <dbReference type="SAM" id="SignalP"/>
    </source>
</evidence>
<comment type="caution">
    <text evidence="10">The sequence shown here is derived from an EMBL/GenBank/DDBJ whole genome shotgun (WGS) entry which is preliminary data.</text>
</comment>
<keyword evidence="5" id="KW-0843">Virulence</keyword>
<protein>
    <recommendedName>
        <fullName evidence="9">Peptidase S1 domain-containing protein</fullName>
    </recommendedName>
</protein>
<dbReference type="EMBL" id="CAKLBY020000225">
    <property type="protein sequence ID" value="CAK7936772.1"/>
    <property type="molecule type" value="Genomic_DNA"/>
</dbReference>
<dbReference type="PANTHER" id="PTHR24276:SF98">
    <property type="entry name" value="FI18310P1-RELATED"/>
    <property type="match status" value="1"/>
</dbReference>
<dbReference type="Proteomes" id="UP001162060">
    <property type="component" value="Unassembled WGS sequence"/>
</dbReference>
<name>A0AAV1UT46_9STRA</name>
<dbReference type="SUPFAM" id="SSF50494">
    <property type="entry name" value="Trypsin-like serine proteases"/>
    <property type="match status" value="1"/>
</dbReference>
<evidence type="ECO:0000256" key="6">
    <source>
        <dbReference type="ARBA" id="ARBA00023157"/>
    </source>
</evidence>
<dbReference type="GO" id="GO:0004252">
    <property type="term" value="F:serine-type endopeptidase activity"/>
    <property type="evidence" value="ECO:0007669"/>
    <property type="project" value="InterPro"/>
</dbReference>
<dbReference type="GO" id="GO:0006508">
    <property type="term" value="P:proteolysis"/>
    <property type="evidence" value="ECO:0007669"/>
    <property type="project" value="InterPro"/>
</dbReference>
<comment type="subcellular location">
    <subcellularLocation>
        <location evidence="1">Secreted</location>
    </subcellularLocation>
</comment>
<dbReference type="PROSITE" id="PS00134">
    <property type="entry name" value="TRYPSIN_HIS"/>
    <property type="match status" value="1"/>
</dbReference>
<dbReference type="InterPro" id="IPR001314">
    <property type="entry name" value="Peptidase_S1A"/>
</dbReference>
<dbReference type="Gene3D" id="2.40.10.10">
    <property type="entry name" value="Trypsin-like serine proteases"/>
    <property type="match status" value="1"/>
</dbReference>
<gene>
    <name evidence="10" type="ORF">PM001_LOCUS21922</name>
</gene>
<evidence type="ECO:0000256" key="5">
    <source>
        <dbReference type="ARBA" id="ARBA00023026"/>
    </source>
</evidence>
<reference evidence="10" key="1">
    <citation type="submission" date="2024-01" db="EMBL/GenBank/DDBJ databases">
        <authorList>
            <person name="Webb A."/>
        </authorList>
    </citation>
    <scope>NUCLEOTIDE SEQUENCE</scope>
    <source>
        <strain evidence="10">Pm1</strain>
    </source>
</reference>
<dbReference type="Pfam" id="PF00089">
    <property type="entry name" value="Trypsin"/>
    <property type="match status" value="1"/>
</dbReference>
<evidence type="ECO:0000256" key="2">
    <source>
        <dbReference type="ARBA" id="ARBA00007664"/>
    </source>
</evidence>
<evidence type="ECO:0000256" key="3">
    <source>
        <dbReference type="ARBA" id="ARBA00022525"/>
    </source>
</evidence>
<dbReference type="GO" id="GO:0005576">
    <property type="term" value="C:extracellular region"/>
    <property type="evidence" value="ECO:0007669"/>
    <property type="project" value="UniProtKB-SubCell"/>
</dbReference>
<evidence type="ECO:0000256" key="4">
    <source>
        <dbReference type="ARBA" id="ARBA00022729"/>
    </source>
</evidence>
<dbReference type="PANTHER" id="PTHR24276">
    <property type="entry name" value="POLYSERASE-RELATED"/>
    <property type="match status" value="1"/>
</dbReference>
<dbReference type="AlphaFoldDB" id="A0AAV1UT46"/>
<evidence type="ECO:0000313" key="10">
    <source>
        <dbReference type="EMBL" id="CAK7936772.1"/>
    </source>
</evidence>
<dbReference type="InterPro" id="IPR001254">
    <property type="entry name" value="Trypsin_dom"/>
</dbReference>
<dbReference type="PRINTS" id="PR00722">
    <property type="entry name" value="CHYMOTRYPSIN"/>
</dbReference>